<evidence type="ECO:0000313" key="1">
    <source>
        <dbReference type="EMBL" id="KAG0589523.1"/>
    </source>
</evidence>
<dbReference type="InterPro" id="IPR038951">
    <property type="entry name" value="OEP37-like"/>
</dbReference>
<dbReference type="PANTHER" id="PTHR35484:SF2">
    <property type="entry name" value="OUTER ENVELOPE PORE PROTEIN 37, CHLOROPLASTIC"/>
    <property type="match status" value="1"/>
</dbReference>
<evidence type="ECO:0000313" key="2">
    <source>
        <dbReference type="Proteomes" id="UP000822688"/>
    </source>
</evidence>
<dbReference type="EMBL" id="CM026421">
    <property type="protein sequence ID" value="KAG0589523.1"/>
    <property type="molecule type" value="Genomic_DNA"/>
</dbReference>
<dbReference type="GO" id="GO:0009707">
    <property type="term" value="C:chloroplast outer membrane"/>
    <property type="evidence" value="ECO:0007669"/>
    <property type="project" value="TreeGrafter"/>
</dbReference>
<dbReference type="Proteomes" id="UP000822688">
    <property type="component" value="Chromosome 1"/>
</dbReference>
<reference evidence="1" key="1">
    <citation type="submission" date="2020-06" db="EMBL/GenBank/DDBJ databases">
        <title>WGS assembly of Ceratodon purpureus strain R40.</title>
        <authorList>
            <person name="Carey S.B."/>
            <person name="Jenkins J."/>
            <person name="Shu S."/>
            <person name="Lovell J.T."/>
            <person name="Sreedasyam A."/>
            <person name="Maumus F."/>
            <person name="Tiley G.P."/>
            <person name="Fernandez-Pozo N."/>
            <person name="Barry K."/>
            <person name="Chen C."/>
            <person name="Wang M."/>
            <person name="Lipzen A."/>
            <person name="Daum C."/>
            <person name="Saski C.A."/>
            <person name="Payton A.C."/>
            <person name="Mcbreen J.C."/>
            <person name="Conrad R.E."/>
            <person name="Kollar L.M."/>
            <person name="Olsson S."/>
            <person name="Huttunen S."/>
            <person name="Landis J.B."/>
            <person name="Wickett N.J."/>
            <person name="Johnson M.G."/>
            <person name="Rensing S.A."/>
            <person name="Grimwood J."/>
            <person name="Schmutz J."/>
            <person name="Mcdaniel S.F."/>
        </authorList>
    </citation>
    <scope>NUCLEOTIDE SEQUENCE</scope>
    <source>
        <strain evidence="1">R40</strain>
    </source>
</reference>
<comment type="caution">
    <text evidence="1">The sequence shown here is derived from an EMBL/GenBank/DDBJ whole genome shotgun (WGS) entry which is preliminary data.</text>
</comment>
<dbReference type="AlphaFoldDB" id="A0A8T0J433"/>
<organism evidence="1 2">
    <name type="scientific">Ceratodon purpureus</name>
    <name type="common">Fire moss</name>
    <name type="synonym">Dicranum purpureum</name>
    <dbReference type="NCBI Taxonomy" id="3225"/>
    <lineage>
        <taxon>Eukaryota</taxon>
        <taxon>Viridiplantae</taxon>
        <taxon>Streptophyta</taxon>
        <taxon>Embryophyta</taxon>
        <taxon>Bryophyta</taxon>
        <taxon>Bryophytina</taxon>
        <taxon>Bryopsida</taxon>
        <taxon>Dicranidae</taxon>
        <taxon>Pseudoditrichales</taxon>
        <taxon>Ditrichaceae</taxon>
        <taxon>Ceratodon</taxon>
    </lineage>
</organism>
<protein>
    <submittedName>
        <fullName evidence="1">Uncharacterized protein</fullName>
    </submittedName>
</protein>
<keyword evidence="2" id="KW-1185">Reference proteome</keyword>
<dbReference type="PANTHER" id="PTHR35484">
    <property type="entry name" value="OUTER ENVELOPE PORE PROTEIN 37, CHLOROPLASTIC"/>
    <property type="match status" value="1"/>
</dbReference>
<name>A0A8T0J433_CERPU</name>
<proteinExistence type="predicted"/>
<dbReference type="GO" id="GO:0006812">
    <property type="term" value="P:monoatomic cation transport"/>
    <property type="evidence" value="ECO:0007669"/>
    <property type="project" value="InterPro"/>
</dbReference>
<accession>A0A8T0J433</accession>
<gene>
    <name evidence="1" type="ORF">KC19_1G026500</name>
</gene>
<dbReference type="GO" id="GO:0005216">
    <property type="term" value="F:monoatomic ion channel activity"/>
    <property type="evidence" value="ECO:0007669"/>
    <property type="project" value="InterPro"/>
</dbReference>
<sequence>MGGSTQVGKNDWRQRDWRQMAAVKLSTEYDSEGGVFVNKLSTRVLNGLAKLTGSIQGDPSGEFRYPLLGVVTKYLSVLYDHEDRNALVTMNADVGKNLSVKYLRDIKAQQGEVKLMAHTASLKYKTEISYEVPATTLPKVVCTFPLGQLKAEEVELDEDRAIALSGFIGGSVLNGQAVASYSDENATLKYTFKDEELTLVPSISWPQLSPSLAFKRQFGPKNKISYFQNLETSTWTAVYKYKPVDDFKVKLGYDSEVRLCWASFWLGKEDSGAKTAPKKCKMQVMLHVPQDDVKSGLLLFRLKKRWDLL</sequence>